<dbReference type="GO" id="GO:0050650">
    <property type="term" value="P:chondroitin sulfate proteoglycan biosynthetic process"/>
    <property type="evidence" value="ECO:0007669"/>
    <property type="project" value="InterPro"/>
</dbReference>
<dbReference type="EMBL" id="KN729191">
    <property type="protein sequence ID" value="KIH62613.1"/>
    <property type="molecule type" value="Genomic_DNA"/>
</dbReference>
<dbReference type="Pfam" id="PF03567">
    <property type="entry name" value="Sulfotransfer_2"/>
    <property type="match status" value="1"/>
</dbReference>
<reference evidence="1 2" key="1">
    <citation type="submission" date="2013-12" db="EMBL/GenBank/DDBJ databases">
        <title>Draft genome of the parsitic nematode Ancylostoma duodenale.</title>
        <authorList>
            <person name="Mitreva M."/>
        </authorList>
    </citation>
    <scope>NUCLEOTIDE SEQUENCE [LARGE SCALE GENOMIC DNA]</scope>
    <source>
        <strain evidence="1 2">Zhejiang</strain>
    </source>
</reference>
<dbReference type="AlphaFoldDB" id="A0A0C2CZW5"/>
<name>A0A0C2CZW5_9BILA</name>
<dbReference type="GO" id="GO:0047756">
    <property type="term" value="F:chondroitin 4-sulfotransferase activity"/>
    <property type="evidence" value="ECO:0007669"/>
    <property type="project" value="InterPro"/>
</dbReference>
<dbReference type="GO" id="GO:1902884">
    <property type="term" value="P:positive regulation of response to oxidative stress"/>
    <property type="evidence" value="ECO:0007669"/>
    <property type="project" value="InterPro"/>
</dbReference>
<gene>
    <name evidence="1" type="ORF">ANCDUO_07102</name>
</gene>
<protein>
    <submittedName>
        <fullName evidence="1">Uncharacterized protein</fullName>
    </submittedName>
</protein>
<proteinExistence type="predicted"/>
<evidence type="ECO:0000313" key="1">
    <source>
        <dbReference type="EMBL" id="KIH62613.1"/>
    </source>
</evidence>
<keyword evidence="2" id="KW-1185">Reference proteome</keyword>
<accession>A0A0C2CZW5</accession>
<dbReference type="PANTHER" id="PTHR22900">
    <property type="entry name" value="PROTEIN CBG14245-RELATED"/>
    <property type="match status" value="1"/>
</dbReference>
<dbReference type="PANTHER" id="PTHR22900:SF5">
    <property type="entry name" value="PROTEIN CBG14245"/>
    <property type="match status" value="1"/>
</dbReference>
<dbReference type="Proteomes" id="UP000054047">
    <property type="component" value="Unassembled WGS sequence"/>
</dbReference>
<dbReference type="GO" id="GO:0016020">
    <property type="term" value="C:membrane"/>
    <property type="evidence" value="ECO:0007669"/>
    <property type="project" value="InterPro"/>
</dbReference>
<dbReference type="InterPro" id="IPR007669">
    <property type="entry name" value="Chst-1-like"/>
</dbReference>
<evidence type="ECO:0000313" key="2">
    <source>
        <dbReference type="Proteomes" id="UP000054047"/>
    </source>
</evidence>
<dbReference type="OrthoDB" id="408912at2759"/>
<sequence length="128" mass="14968">MSCIIQKSMSTVMSAIFCYLSREKEFISAGRNILREMSDIGLCQDENRFKTVDGMLQSLNIDNLSDWRFTMITREPVDRFLSGFIDRCLRFHIHHNLKIRQNLKKKTGEGARCYLQVPLDHHCKQAKV</sequence>
<dbReference type="InterPro" id="IPR005331">
    <property type="entry name" value="Sulfotransferase"/>
</dbReference>
<organism evidence="1 2">
    <name type="scientific">Ancylostoma duodenale</name>
    <dbReference type="NCBI Taxonomy" id="51022"/>
    <lineage>
        <taxon>Eukaryota</taxon>
        <taxon>Metazoa</taxon>
        <taxon>Ecdysozoa</taxon>
        <taxon>Nematoda</taxon>
        <taxon>Chromadorea</taxon>
        <taxon>Rhabditida</taxon>
        <taxon>Rhabditina</taxon>
        <taxon>Rhabditomorpha</taxon>
        <taxon>Strongyloidea</taxon>
        <taxon>Ancylostomatidae</taxon>
        <taxon>Ancylostomatinae</taxon>
        <taxon>Ancylostoma</taxon>
    </lineage>
</organism>